<protein>
    <submittedName>
        <fullName evidence="1">NGG1p interacting factor NIF3</fullName>
    </submittedName>
</protein>
<accession>A0A1G2EEF0</accession>
<evidence type="ECO:0000313" key="2">
    <source>
        <dbReference type="Proteomes" id="UP000178647"/>
    </source>
</evidence>
<dbReference type="SUPFAM" id="SSF102705">
    <property type="entry name" value="NIF3 (NGG1p interacting factor 3)-like"/>
    <property type="match status" value="1"/>
</dbReference>
<dbReference type="GO" id="GO:0046872">
    <property type="term" value="F:metal ion binding"/>
    <property type="evidence" value="ECO:0007669"/>
    <property type="project" value="UniProtKB-KW"/>
</dbReference>
<comment type="caution">
    <text evidence="1">The sequence shown here is derived from an EMBL/GenBank/DDBJ whole genome shotgun (WGS) entry which is preliminary data.</text>
</comment>
<sequence>MTIQEIYNLAIKKGVEADFRGQEGIAKLLKRRREKYEKLTEQQKQEFDQNSLENPYPDSQILNIAQDKEIKKVLVGIDIEPAEILLAKELGQIDLIISHHPLGKALASLAEVMELQCDILNRYGVPINVAEGLMKEKISEVARGVNKVNHQRPIDTAKLLGFNLMSLHTACDNLAAQLLKDKIEKEEPERIEDLLNLLKEIPEYKEAMKIGAGPKVFVGSPDNRCGKIAITEITGGTEGSPKLYEKMAQAGIGTIVGMHISEENKKEAEAANINVVIAGHMSSDSLGVNLFLDELEKQGIEIIPCSGLTRVSRGR</sequence>
<evidence type="ECO:0000313" key="1">
    <source>
        <dbReference type="EMBL" id="OGZ24185.1"/>
    </source>
</evidence>
<dbReference type="EMBL" id="MHMH01000017">
    <property type="protein sequence ID" value="OGZ24185.1"/>
    <property type="molecule type" value="Genomic_DNA"/>
</dbReference>
<reference evidence="1 2" key="1">
    <citation type="journal article" date="2016" name="Nat. Commun.">
        <title>Thousands of microbial genomes shed light on interconnected biogeochemical processes in an aquifer system.</title>
        <authorList>
            <person name="Anantharaman K."/>
            <person name="Brown C.T."/>
            <person name="Hug L.A."/>
            <person name="Sharon I."/>
            <person name="Castelle C.J."/>
            <person name="Probst A.J."/>
            <person name="Thomas B.C."/>
            <person name="Singh A."/>
            <person name="Wilkins M.J."/>
            <person name="Karaoz U."/>
            <person name="Brodie E.L."/>
            <person name="Williams K.H."/>
            <person name="Hubbard S.S."/>
            <person name="Banfield J.F."/>
        </authorList>
    </citation>
    <scope>NUCLEOTIDE SEQUENCE [LARGE SCALE GENOMIC DNA]</scope>
</reference>
<dbReference type="Gene3D" id="3.40.1390.30">
    <property type="entry name" value="NIF3 (NGG1p interacting factor 3)-like"/>
    <property type="match status" value="2"/>
</dbReference>
<gene>
    <name evidence="1" type="ORF">A2896_01015</name>
</gene>
<dbReference type="InterPro" id="IPR036069">
    <property type="entry name" value="DUF34/NIF3_sf"/>
</dbReference>
<organism evidence="1 2">
    <name type="scientific">Candidatus Nealsonbacteria bacterium RIFCSPLOWO2_01_FULL_43_32</name>
    <dbReference type="NCBI Taxonomy" id="1801672"/>
    <lineage>
        <taxon>Bacteria</taxon>
        <taxon>Candidatus Nealsoniibacteriota</taxon>
    </lineage>
</organism>
<proteinExistence type="predicted"/>
<dbReference type="Proteomes" id="UP000178647">
    <property type="component" value="Unassembled WGS sequence"/>
</dbReference>
<name>A0A1G2EEF0_9BACT</name>
<dbReference type="AlphaFoldDB" id="A0A1G2EEF0"/>
<dbReference type="STRING" id="1801672.A2896_01015"/>